<dbReference type="STRING" id="1036611.A0A1L9PIL5"/>
<dbReference type="GeneID" id="63727734"/>
<keyword evidence="2" id="KW-1185">Reference proteome</keyword>
<evidence type="ECO:0000313" key="1">
    <source>
        <dbReference type="EMBL" id="OJJ01286.1"/>
    </source>
</evidence>
<dbReference type="Proteomes" id="UP000184073">
    <property type="component" value="Unassembled WGS sequence"/>
</dbReference>
<dbReference type="VEuPathDB" id="FungiDB:ASPVEDRAFT_40853"/>
<dbReference type="RefSeq" id="XP_040667048.1">
    <property type="nucleotide sequence ID" value="XM_040812223.1"/>
</dbReference>
<sequence length="521" mass="59702">MLSSLALSGPVLLLALLIPLYLYFLTPSPLHYSTILTSTQQTNLEEIATLLTQIYTTLAEMRYLDPASIQHGPHDLSPLLPLYKQHNLDPSLIHLYSILPYIGPPSSGVTDFFHGSDFIDFRDAEQVEESRDPYYADPDGDDFDAEHGPYMRPWVTPLSQLGNHGSVILYDARAHRIWIVDQERWDSTDPGISEEVRNAAKRGAGAVSNQNDFEYIASRPAGDVLRDINKRYRDLTELPGGGGNTGLDWSDRKLNLRELYQRSGWPDNFDGDAFEVDKARRYGSIRAKERAYEPLTDVERFHDMRASLVEQIRGFRATIANPKSLDEEWIARFELWRAEWFQKDFLVDGERTEEIAKVRCPEGVCVQEDELVLWEAEILRQDIKSNEWLIINYKKWADESRESNSERAAKFDIGVRVREKEVVVLKSAYEAALADAQKTCPGKIFESASGKDSLDPEDIPMGIRKIKEAMPRAELEIQEVEKWRTRIPEECVEAKEKVELQLHWLTAELDRQRGLLKTYGL</sequence>
<dbReference type="EMBL" id="KV878128">
    <property type="protein sequence ID" value="OJJ01286.1"/>
    <property type="molecule type" value="Genomic_DNA"/>
</dbReference>
<dbReference type="AlphaFoldDB" id="A0A1L9PIL5"/>
<dbReference type="OrthoDB" id="5327951at2759"/>
<evidence type="ECO:0000313" key="2">
    <source>
        <dbReference type="Proteomes" id="UP000184073"/>
    </source>
</evidence>
<protein>
    <submittedName>
        <fullName evidence="1">Uncharacterized protein</fullName>
    </submittedName>
</protein>
<organism evidence="1 2">
    <name type="scientific">Aspergillus versicolor CBS 583.65</name>
    <dbReference type="NCBI Taxonomy" id="1036611"/>
    <lineage>
        <taxon>Eukaryota</taxon>
        <taxon>Fungi</taxon>
        <taxon>Dikarya</taxon>
        <taxon>Ascomycota</taxon>
        <taxon>Pezizomycotina</taxon>
        <taxon>Eurotiomycetes</taxon>
        <taxon>Eurotiomycetidae</taxon>
        <taxon>Eurotiales</taxon>
        <taxon>Aspergillaceae</taxon>
        <taxon>Aspergillus</taxon>
        <taxon>Aspergillus subgen. Nidulantes</taxon>
    </lineage>
</organism>
<gene>
    <name evidence="1" type="ORF">ASPVEDRAFT_40853</name>
</gene>
<reference evidence="2" key="1">
    <citation type="journal article" date="2017" name="Genome Biol.">
        <title>Comparative genomics reveals high biological diversity and specific adaptations in the industrially and medically important fungal genus Aspergillus.</title>
        <authorList>
            <person name="de Vries R.P."/>
            <person name="Riley R."/>
            <person name="Wiebenga A."/>
            <person name="Aguilar-Osorio G."/>
            <person name="Amillis S."/>
            <person name="Uchima C.A."/>
            <person name="Anderluh G."/>
            <person name="Asadollahi M."/>
            <person name="Askin M."/>
            <person name="Barry K."/>
            <person name="Battaglia E."/>
            <person name="Bayram O."/>
            <person name="Benocci T."/>
            <person name="Braus-Stromeyer S.A."/>
            <person name="Caldana C."/>
            <person name="Canovas D."/>
            <person name="Cerqueira G.C."/>
            <person name="Chen F."/>
            <person name="Chen W."/>
            <person name="Choi C."/>
            <person name="Clum A."/>
            <person name="Dos Santos R.A."/>
            <person name="Damasio A.R."/>
            <person name="Diallinas G."/>
            <person name="Emri T."/>
            <person name="Fekete E."/>
            <person name="Flipphi M."/>
            <person name="Freyberg S."/>
            <person name="Gallo A."/>
            <person name="Gournas C."/>
            <person name="Habgood R."/>
            <person name="Hainaut M."/>
            <person name="Harispe M.L."/>
            <person name="Henrissat B."/>
            <person name="Hilden K.S."/>
            <person name="Hope R."/>
            <person name="Hossain A."/>
            <person name="Karabika E."/>
            <person name="Karaffa L."/>
            <person name="Karanyi Z."/>
            <person name="Krasevec N."/>
            <person name="Kuo A."/>
            <person name="Kusch H."/>
            <person name="LaButti K."/>
            <person name="Lagendijk E.L."/>
            <person name="Lapidus A."/>
            <person name="Levasseur A."/>
            <person name="Lindquist E."/>
            <person name="Lipzen A."/>
            <person name="Logrieco A.F."/>
            <person name="MacCabe A."/>
            <person name="Maekelae M.R."/>
            <person name="Malavazi I."/>
            <person name="Melin P."/>
            <person name="Meyer V."/>
            <person name="Mielnichuk N."/>
            <person name="Miskei M."/>
            <person name="Molnar A.P."/>
            <person name="Mule G."/>
            <person name="Ngan C.Y."/>
            <person name="Orejas M."/>
            <person name="Orosz E."/>
            <person name="Ouedraogo J.P."/>
            <person name="Overkamp K.M."/>
            <person name="Park H.-S."/>
            <person name="Perrone G."/>
            <person name="Piumi F."/>
            <person name="Punt P.J."/>
            <person name="Ram A.F."/>
            <person name="Ramon A."/>
            <person name="Rauscher S."/>
            <person name="Record E."/>
            <person name="Riano-Pachon D.M."/>
            <person name="Robert V."/>
            <person name="Roehrig J."/>
            <person name="Ruller R."/>
            <person name="Salamov A."/>
            <person name="Salih N.S."/>
            <person name="Samson R.A."/>
            <person name="Sandor E."/>
            <person name="Sanguinetti M."/>
            <person name="Schuetze T."/>
            <person name="Sepcic K."/>
            <person name="Shelest E."/>
            <person name="Sherlock G."/>
            <person name="Sophianopoulou V."/>
            <person name="Squina F.M."/>
            <person name="Sun H."/>
            <person name="Susca A."/>
            <person name="Todd R.B."/>
            <person name="Tsang A."/>
            <person name="Unkles S.E."/>
            <person name="van de Wiele N."/>
            <person name="van Rossen-Uffink D."/>
            <person name="Oliveira J.V."/>
            <person name="Vesth T.C."/>
            <person name="Visser J."/>
            <person name="Yu J.-H."/>
            <person name="Zhou M."/>
            <person name="Andersen M.R."/>
            <person name="Archer D.B."/>
            <person name="Baker S.E."/>
            <person name="Benoit I."/>
            <person name="Brakhage A.A."/>
            <person name="Braus G.H."/>
            <person name="Fischer R."/>
            <person name="Frisvad J.C."/>
            <person name="Goldman G.H."/>
            <person name="Houbraken J."/>
            <person name="Oakley B."/>
            <person name="Pocsi I."/>
            <person name="Scazzocchio C."/>
            <person name="Seiboth B."/>
            <person name="vanKuyk P.A."/>
            <person name="Wortman J."/>
            <person name="Dyer P.S."/>
            <person name="Grigoriev I.V."/>
        </authorList>
    </citation>
    <scope>NUCLEOTIDE SEQUENCE [LARGE SCALE GENOMIC DNA]</scope>
    <source>
        <strain evidence="2">CBS 583.65</strain>
    </source>
</reference>
<proteinExistence type="predicted"/>
<name>A0A1L9PIL5_ASPVE</name>
<accession>A0A1L9PIL5</accession>